<protein>
    <submittedName>
        <fullName evidence="7">50S ribosomal protein L16 3-hydroxylase</fullName>
    </submittedName>
</protein>
<dbReference type="RefSeq" id="WP_085285871.1">
    <property type="nucleotide sequence ID" value="NZ_FOBI01000020.1"/>
</dbReference>
<evidence type="ECO:0000313" key="7">
    <source>
        <dbReference type="EMBL" id="SEL74648.1"/>
    </source>
</evidence>
<dbReference type="EMBL" id="FOBI01000020">
    <property type="protein sequence ID" value="SEL74648.1"/>
    <property type="molecule type" value="Genomic_DNA"/>
</dbReference>
<dbReference type="Gene3D" id="2.60.120.650">
    <property type="entry name" value="Cupin"/>
    <property type="match status" value="1"/>
</dbReference>
<dbReference type="PROSITE" id="PS51184">
    <property type="entry name" value="JMJC"/>
    <property type="match status" value="1"/>
</dbReference>
<keyword evidence="8" id="KW-1185">Reference proteome</keyword>
<evidence type="ECO:0000256" key="5">
    <source>
        <dbReference type="ARBA" id="ARBA00023004"/>
    </source>
</evidence>
<dbReference type="SUPFAM" id="SSF51197">
    <property type="entry name" value="Clavaminate synthase-like"/>
    <property type="match status" value="1"/>
</dbReference>
<dbReference type="InterPro" id="IPR046799">
    <property type="entry name" value="ROXA-like_wH"/>
</dbReference>
<dbReference type="PANTHER" id="PTHR13096:SF8">
    <property type="entry name" value="RIBOSOMAL OXYGENASE 1"/>
    <property type="match status" value="1"/>
</dbReference>
<dbReference type="GO" id="GO:0005840">
    <property type="term" value="C:ribosome"/>
    <property type="evidence" value="ECO:0007669"/>
    <property type="project" value="UniProtKB-KW"/>
</dbReference>
<dbReference type="Gene3D" id="3.40.366.30">
    <property type="entry name" value="50S ribosomal protein L16 arginine hydroxylase, Chain A, Domain 2"/>
    <property type="match status" value="1"/>
</dbReference>
<evidence type="ECO:0000256" key="4">
    <source>
        <dbReference type="ARBA" id="ARBA00023002"/>
    </source>
</evidence>
<proteinExistence type="predicted"/>
<sequence length="384" mass="43245">MNFNSLNWGELSPEIFLAEYWQKKPLLIKQAFSNFQDPISADELAGLAMENEIESRIVSCDSQGNWQVDHGPFSDFSQYGASHWTLLVQAVNNWSRATHALITPFNFIPRWRIDDVMVSFSTPNGGVGRHLDQYDVFILQGSGKRRWQVGAPNSELTTLLPHPDLKQVSAFTPIIDEITQAGDLLYIPPNHPHNGVSIENSVNFSIGFQAPSNQELWSSFADKLIDNNSGEQRFSDPDRVPSDSSFAITENDMQQLKAFMLQQLEQSDLFEDFIGQHLTQSHHALEILVPVNEIDAAKLHDILSEPEILFMPVSGLKAAIIHDTNSTLFINGESFKLEKQTLELAELLAQQKPLSTEQVKTFSGCLKNVQLLTSVLNKGYWYIE</sequence>
<keyword evidence="3" id="KW-0223">Dioxygenase</keyword>
<evidence type="ECO:0000259" key="6">
    <source>
        <dbReference type="PROSITE" id="PS51184"/>
    </source>
</evidence>
<feature type="domain" description="JmjC" evidence="6">
    <location>
        <begin position="97"/>
        <end position="225"/>
    </location>
</feature>
<dbReference type="SMART" id="SM00558">
    <property type="entry name" value="JmjC"/>
    <property type="match status" value="1"/>
</dbReference>
<dbReference type="PANTHER" id="PTHR13096">
    <property type="entry name" value="MINA53 MYC INDUCED NUCLEAR ANTIGEN"/>
    <property type="match status" value="1"/>
</dbReference>
<dbReference type="GO" id="GO:0016706">
    <property type="term" value="F:2-oxoglutarate-dependent dioxygenase activity"/>
    <property type="evidence" value="ECO:0007669"/>
    <property type="project" value="TreeGrafter"/>
</dbReference>
<dbReference type="Pfam" id="PF08007">
    <property type="entry name" value="JmjC_2"/>
    <property type="match status" value="1"/>
</dbReference>
<dbReference type="AlphaFoldDB" id="A0A1H7SQD5"/>
<evidence type="ECO:0000313" key="8">
    <source>
        <dbReference type="Proteomes" id="UP000199297"/>
    </source>
</evidence>
<dbReference type="Proteomes" id="UP000199297">
    <property type="component" value="Unassembled WGS sequence"/>
</dbReference>
<dbReference type="Pfam" id="PF20514">
    <property type="entry name" value="WHD_ROXA"/>
    <property type="match status" value="1"/>
</dbReference>
<name>A0A1H7SQD5_9GAMM</name>
<accession>A0A1H7SQD5</accession>
<keyword evidence="7" id="KW-0687">Ribonucleoprotein</keyword>
<dbReference type="OrthoDB" id="9764016at2"/>
<dbReference type="GO" id="GO:0046872">
    <property type="term" value="F:metal ion binding"/>
    <property type="evidence" value="ECO:0007669"/>
    <property type="project" value="UniProtKB-KW"/>
</dbReference>
<evidence type="ECO:0000256" key="3">
    <source>
        <dbReference type="ARBA" id="ARBA00022964"/>
    </source>
</evidence>
<evidence type="ECO:0000256" key="2">
    <source>
        <dbReference type="ARBA" id="ARBA00022723"/>
    </source>
</evidence>
<comment type="cofactor">
    <cofactor evidence="1">
        <name>Fe(2+)</name>
        <dbReference type="ChEBI" id="CHEBI:29033"/>
    </cofactor>
</comment>
<evidence type="ECO:0000256" key="1">
    <source>
        <dbReference type="ARBA" id="ARBA00001954"/>
    </source>
</evidence>
<keyword evidence="4" id="KW-0560">Oxidoreductase</keyword>
<gene>
    <name evidence="7" type="ORF">SAMN05216262_12017</name>
</gene>
<dbReference type="InterPro" id="IPR039994">
    <property type="entry name" value="NO66-like"/>
</dbReference>
<keyword evidence="5" id="KW-0408">Iron</keyword>
<dbReference type="InterPro" id="IPR003347">
    <property type="entry name" value="JmjC_dom"/>
</dbReference>
<keyword evidence="2" id="KW-0479">Metal-binding</keyword>
<dbReference type="STRING" id="641665.GCA_002104455_01569"/>
<reference evidence="8" key="1">
    <citation type="submission" date="2016-10" db="EMBL/GenBank/DDBJ databases">
        <authorList>
            <person name="Varghese N."/>
            <person name="Submissions S."/>
        </authorList>
    </citation>
    <scope>NUCLEOTIDE SEQUENCE [LARGE SCALE GENOMIC DNA]</scope>
    <source>
        <strain evidence="8">CGMCC 1.9127</strain>
    </source>
</reference>
<organism evidence="7 8">
    <name type="scientific">Colwellia chukchiensis</name>
    <dbReference type="NCBI Taxonomy" id="641665"/>
    <lineage>
        <taxon>Bacteria</taxon>
        <taxon>Pseudomonadati</taxon>
        <taxon>Pseudomonadota</taxon>
        <taxon>Gammaproteobacteria</taxon>
        <taxon>Alteromonadales</taxon>
        <taxon>Colwelliaceae</taxon>
        <taxon>Colwellia</taxon>
    </lineage>
</organism>
<keyword evidence="7" id="KW-0689">Ribosomal protein</keyword>